<evidence type="ECO:0000313" key="2">
    <source>
        <dbReference type="WBParaSite" id="PS1159_v2.g16724.t1"/>
    </source>
</evidence>
<accession>A0AC35FEB9</accession>
<reference evidence="2" key="1">
    <citation type="submission" date="2022-11" db="UniProtKB">
        <authorList>
            <consortium name="WormBaseParasite"/>
        </authorList>
    </citation>
    <scope>IDENTIFICATION</scope>
</reference>
<name>A0AC35FEB9_9BILA</name>
<proteinExistence type="predicted"/>
<dbReference type="Proteomes" id="UP000887580">
    <property type="component" value="Unplaced"/>
</dbReference>
<dbReference type="WBParaSite" id="PS1159_v2.g16724.t1">
    <property type="protein sequence ID" value="PS1159_v2.g16724.t1"/>
    <property type="gene ID" value="PS1159_v2.g16724"/>
</dbReference>
<evidence type="ECO:0000313" key="1">
    <source>
        <dbReference type="Proteomes" id="UP000887580"/>
    </source>
</evidence>
<sequence>MSAPTILCIELNKDERLESSIFRLQKDWILRFTLGKGLYAKSVRLSIKPGNQELIFPEPKKLSDFDYFVEFKCEQFGSFRYEFFLEDSTVSSGDGYFHVVPEWNIAGKKMSLNSLSCITHLAKLLGPLNEWKSRLEVAHKAGYNCIHLTPIQELGISNSSYSIAEFQTLNPLFGTNVDFKDVKKLVDELENEWGMIFVQDVVWNHAARNAKWLQEHPECAFNCQNSPHLRPAYILDRALFHLSRDISENKYADRGVPAIIDNDGHLGALAHILRSDILPSLKLHEFFQIGVENAIEELRHSLGEGSFSTMDDGCSKLQVIQDKEFKRFGSTINLESAKRMFLAKISYNRGNLAEEEKIYQHIRQEIEGINETIKNNFQGTHDAIVNAVMGHVGYERVAGHGRRLGKVTELAPLMTNYFLYPFETTTVQEDEEHAYDPEKGKYLMACNGWVMGDDPMNNFAVYPSQVYLRRELIAWGDCVKLNYRQKPSDCPYLWEYMTQYSVQCAKLFHGFRIDNCHSTPIHVAEYLLSKAREIRPHLYVVAELFTGSEQIDHIFVNRLGITSLIREAQNAPDSHEQGRFVYRYGGDPVGAFRSKTTRPAPPSVAHALFYDQTHDNPPPAHKRTVYDHVPTAAMTSIAYCASGSNRGYDEFIPFHIDVVQEARQYATWPELEELGGGMVKARKLFNDMHFNLCANGFTELFVDQINVDTVAVTRHNPLTHESVLVISHTCFSGFNWNPAAKEIHIADNISEILFEVKTIERPKDSLGGSGDPGKEYLTGDTRYSVEIYENVPFEKSGAVKIQNNTISFNLFPSGSVIAFKITPKPSTVESCNKIESLFSNNSIRQELKDLVKPLSHQKLNFILFRCEKEDLSEFGEGAYELSNVGKFVYCGIEGIYPMIKKIQETNDLGHPLCANLRDGHWLCDYIIRRLRRLPEIEKIANIFEDSLGLLKDVPHFLRPCYFELIFIYLRDAIVEATLEKLNYSAFADTQLSKQLALNSIAFLADIASARLPPIENPSLPEGDSHANSLAAGLPHFCEGIWRNWGRDTFIALPGLLLSTGRYDDAKNIILAYGGALRHGLIPNLLGEGKCSRYNCRDAVWFWLSAIVQYCEKAPNGENILKSLVARIYPRDDSEYGEIKTEELHETMYECLQRHYEGINFRERNAGHQIDEQMTDNGFNVTAKINHKTGFVEGGNGDNCGTWMDKMGSSPHAGNKGLPATPRDGAAVELQGLALFVAENLSNLHSKGIFPYDGLHNEGRDKHLTWLEWAKLLRTSFPEHFYVSDSTDHELVNRRNIIKDSYGSTQKFTDFQLRPNFTIALSVVPDILSPEQAWQSLLSASKILLGPLGIRTLDPSDWAYNGNYFNDDQSSNKATAAGWNYHQGPEWLWVAGCFLRAMIRVAEKLGTAEKHETMAVIKDKLYAYQKHILTSDWRSLPELTNKDGAFCPGSCPAQAWSIGCLIEAIEAVKNSL</sequence>
<organism evidence="1 2">
    <name type="scientific">Panagrolaimus sp. PS1159</name>
    <dbReference type="NCBI Taxonomy" id="55785"/>
    <lineage>
        <taxon>Eukaryota</taxon>
        <taxon>Metazoa</taxon>
        <taxon>Ecdysozoa</taxon>
        <taxon>Nematoda</taxon>
        <taxon>Chromadorea</taxon>
        <taxon>Rhabditida</taxon>
        <taxon>Tylenchina</taxon>
        <taxon>Panagrolaimomorpha</taxon>
        <taxon>Panagrolaimoidea</taxon>
        <taxon>Panagrolaimidae</taxon>
        <taxon>Panagrolaimus</taxon>
    </lineage>
</organism>
<protein>
    <submittedName>
        <fullName evidence="2">Glycogen debranching enzyme</fullName>
    </submittedName>
</protein>